<sequence length="247" mass="27657">MEKDHFDPQNIYNMDETGITTVQKPDRIVTKGNSSSWALTSGERGTLVTVATAVNALGNAILPFFVFPRLRYQSHFVRDGPPGCVGSGNASGWMEEDQYLEFLRHFQHYTRASRSNNVLLLLENHASHISIKALNYSKDNSIIVLFPFPPHCSHKLQPLDRSVYGPLKKFVNTASDAWMRSNPGQTMSIYHIPSIVASKYPLAFTPRNIQAGFRVTGILPYNRNIFDDSDFGPSFVIDRPLPNVGDA</sequence>
<reference evidence="2 3" key="1">
    <citation type="journal article" date="2019" name="Commun. Biol.">
        <title>The bagworm genome reveals a unique fibroin gene that provides high tensile strength.</title>
        <authorList>
            <person name="Kono N."/>
            <person name="Nakamura H."/>
            <person name="Ohtoshi R."/>
            <person name="Tomita M."/>
            <person name="Numata K."/>
            <person name="Arakawa K."/>
        </authorList>
    </citation>
    <scope>NUCLEOTIDE SEQUENCE [LARGE SCALE GENOMIC DNA]</scope>
</reference>
<accession>A0A4C1XFT4</accession>
<proteinExistence type="predicted"/>
<gene>
    <name evidence="2" type="ORF">EVAR_45017_1</name>
</gene>
<protein>
    <recommendedName>
        <fullName evidence="1">DDE-1 domain-containing protein</fullName>
    </recommendedName>
</protein>
<name>A0A4C1XFT4_EUMVA</name>
<dbReference type="Gene3D" id="3.30.420.10">
    <property type="entry name" value="Ribonuclease H-like superfamily/Ribonuclease H"/>
    <property type="match status" value="1"/>
</dbReference>
<dbReference type="GO" id="GO:0003677">
    <property type="term" value="F:DNA binding"/>
    <property type="evidence" value="ECO:0007669"/>
    <property type="project" value="TreeGrafter"/>
</dbReference>
<evidence type="ECO:0000313" key="2">
    <source>
        <dbReference type="EMBL" id="GBP61960.1"/>
    </source>
</evidence>
<dbReference type="PANTHER" id="PTHR19303">
    <property type="entry name" value="TRANSPOSON"/>
    <property type="match status" value="1"/>
</dbReference>
<comment type="caution">
    <text evidence="2">The sequence shown here is derived from an EMBL/GenBank/DDBJ whole genome shotgun (WGS) entry which is preliminary data.</text>
</comment>
<dbReference type="OrthoDB" id="4327074at2759"/>
<dbReference type="InterPro" id="IPR036397">
    <property type="entry name" value="RNaseH_sf"/>
</dbReference>
<dbReference type="InterPro" id="IPR050863">
    <property type="entry name" value="CenT-Element_Derived"/>
</dbReference>
<keyword evidence="3" id="KW-1185">Reference proteome</keyword>
<dbReference type="InterPro" id="IPR004875">
    <property type="entry name" value="DDE_SF_endonuclease_dom"/>
</dbReference>
<feature type="domain" description="DDE-1" evidence="1">
    <location>
        <begin position="49"/>
        <end position="173"/>
    </location>
</feature>
<dbReference type="PANTHER" id="PTHR19303:SF71">
    <property type="entry name" value="ZINC FINGER PHD-TYPE DOMAIN-CONTAINING PROTEIN"/>
    <property type="match status" value="1"/>
</dbReference>
<dbReference type="EMBL" id="BGZK01000827">
    <property type="protein sequence ID" value="GBP61960.1"/>
    <property type="molecule type" value="Genomic_DNA"/>
</dbReference>
<organism evidence="2 3">
    <name type="scientific">Eumeta variegata</name>
    <name type="common">Bagworm moth</name>
    <name type="synonym">Eumeta japonica</name>
    <dbReference type="NCBI Taxonomy" id="151549"/>
    <lineage>
        <taxon>Eukaryota</taxon>
        <taxon>Metazoa</taxon>
        <taxon>Ecdysozoa</taxon>
        <taxon>Arthropoda</taxon>
        <taxon>Hexapoda</taxon>
        <taxon>Insecta</taxon>
        <taxon>Pterygota</taxon>
        <taxon>Neoptera</taxon>
        <taxon>Endopterygota</taxon>
        <taxon>Lepidoptera</taxon>
        <taxon>Glossata</taxon>
        <taxon>Ditrysia</taxon>
        <taxon>Tineoidea</taxon>
        <taxon>Psychidae</taxon>
        <taxon>Oiketicinae</taxon>
        <taxon>Eumeta</taxon>
    </lineage>
</organism>
<dbReference type="Proteomes" id="UP000299102">
    <property type="component" value="Unassembled WGS sequence"/>
</dbReference>
<dbReference type="STRING" id="151549.A0A4C1XFT4"/>
<dbReference type="AlphaFoldDB" id="A0A4C1XFT4"/>
<evidence type="ECO:0000313" key="3">
    <source>
        <dbReference type="Proteomes" id="UP000299102"/>
    </source>
</evidence>
<dbReference type="GO" id="GO:0005634">
    <property type="term" value="C:nucleus"/>
    <property type="evidence" value="ECO:0007669"/>
    <property type="project" value="TreeGrafter"/>
</dbReference>
<evidence type="ECO:0000259" key="1">
    <source>
        <dbReference type="Pfam" id="PF03184"/>
    </source>
</evidence>
<dbReference type="Pfam" id="PF03184">
    <property type="entry name" value="DDE_1"/>
    <property type="match status" value="1"/>
</dbReference>